<keyword evidence="3" id="KW-1185">Reference proteome</keyword>
<proteinExistence type="predicted"/>
<dbReference type="EMBL" id="KZ613938">
    <property type="protein sequence ID" value="PMD47683.1"/>
    <property type="molecule type" value="Genomic_DNA"/>
</dbReference>
<gene>
    <name evidence="2" type="ORF">L207DRAFT_478928</name>
</gene>
<evidence type="ECO:0000313" key="2">
    <source>
        <dbReference type="EMBL" id="PMD47683.1"/>
    </source>
</evidence>
<feature type="domain" description="Heterokaryon incompatibility" evidence="1">
    <location>
        <begin position="299"/>
        <end position="440"/>
    </location>
</feature>
<name>A0A2J6SA93_HYAVF</name>
<dbReference type="PANTHER" id="PTHR33112">
    <property type="entry name" value="DOMAIN PROTEIN, PUTATIVE-RELATED"/>
    <property type="match status" value="1"/>
</dbReference>
<protein>
    <submittedName>
        <fullName evidence="2">HET-domain-containing protein</fullName>
    </submittedName>
</protein>
<accession>A0A2J6SA93</accession>
<evidence type="ECO:0000259" key="1">
    <source>
        <dbReference type="Pfam" id="PF06985"/>
    </source>
</evidence>
<dbReference type="PANTHER" id="PTHR33112:SF16">
    <property type="entry name" value="HETEROKARYON INCOMPATIBILITY DOMAIN-CONTAINING PROTEIN"/>
    <property type="match status" value="1"/>
</dbReference>
<dbReference type="STRING" id="1149755.A0A2J6SA93"/>
<dbReference type="OrthoDB" id="5125733at2759"/>
<evidence type="ECO:0000313" key="3">
    <source>
        <dbReference type="Proteomes" id="UP000235786"/>
    </source>
</evidence>
<reference evidence="2 3" key="1">
    <citation type="submission" date="2016-04" db="EMBL/GenBank/DDBJ databases">
        <title>A degradative enzymes factory behind the ericoid mycorrhizal symbiosis.</title>
        <authorList>
            <consortium name="DOE Joint Genome Institute"/>
            <person name="Martino E."/>
            <person name="Morin E."/>
            <person name="Grelet G."/>
            <person name="Kuo A."/>
            <person name="Kohler A."/>
            <person name="Daghino S."/>
            <person name="Barry K."/>
            <person name="Choi C."/>
            <person name="Cichocki N."/>
            <person name="Clum A."/>
            <person name="Copeland A."/>
            <person name="Hainaut M."/>
            <person name="Haridas S."/>
            <person name="Labutti K."/>
            <person name="Lindquist E."/>
            <person name="Lipzen A."/>
            <person name="Khouja H.-R."/>
            <person name="Murat C."/>
            <person name="Ohm R."/>
            <person name="Olson A."/>
            <person name="Spatafora J."/>
            <person name="Veneault-Fourrey C."/>
            <person name="Henrissat B."/>
            <person name="Grigoriev I."/>
            <person name="Martin F."/>
            <person name="Perotto S."/>
        </authorList>
    </citation>
    <scope>NUCLEOTIDE SEQUENCE [LARGE SCALE GENOMIC DNA]</scope>
    <source>
        <strain evidence="2 3">F</strain>
    </source>
</reference>
<dbReference type="Proteomes" id="UP000235786">
    <property type="component" value="Unassembled WGS sequence"/>
</dbReference>
<sequence length="536" mass="60069">MASGFNHGEIVPPLQEYASHSHPSTSLESILASWPAKLCLKCASMTGTSKGLQELMSRDGYVHFGRYDLKKSAEMGCVFCIFISDAIDPDIWEDHDDPIATAIDPDIWNDYYDPISTQKLSDSEYLVDNEDGVGELKGPSIMTAQPGEDKPKRTKKISISCFSEDLFTPEDGNLKAVDLRHFKVGYRSGDEAVYYPDAFSTQFEGFTNAKEDKYLNSAVVDGNDVQFSFDQLLLPLSFADESVVKAIKHRLNDCDLHHKSTCPSKMHLPLPSRVIDVEAIGNGEELRLHITHPDELGQYAALSYCWGEPPHTFICTKAMLDNPSMIDWSHLPATIADAVTVTRSLGIKYLWIDALCIAQDDDADKTKEIKYMGKIYNNARVTIAAASAQSVQAGFLNRDSRGDLPLPILFPEGGYGKLWVRSSLVLPAEPLDSRGWALQEYLLSPRVLYYGSRELFWKCQQELFVPVLPSHGIYPTDSFSQAHVRLPANIFDIASDHVINTDDFWIWVQAAYSVRDLRLFDDRFRALGGIAEFIRE</sequence>
<dbReference type="Pfam" id="PF06985">
    <property type="entry name" value="HET"/>
    <property type="match status" value="1"/>
</dbReference>
<dbReference type="AlphaFoldDB" id="A0A2J6SA93"/>
<organism evidence="2 3">
    <name type="scientific">Hyaloscypha variabilis (strain UAMH 11265 / GT02V1 / F)</name>
    <name type="common">Meliniomyces variabilis</name>
    <dbReference type="NCBI Taxonomy" id="1149755"/>
    <lineage>
        <taxon>Eukaryota</taxon>
        <taxon>Fungi</taxon>
        <taxon>Dikarya</taxon>
        <taxon>Ascomycota</taxon>
        <taxon>Pezizomycotina</taxon>
        <taxon>Leotiomycetes</taxon>
        <taxon>Helotiales</taxon>
        <taxon>Hyaloscyphaceae</taxon>
        <taxon>Hyaloscypha</taxon>
        <taxon>Hyaloscypha variabilis</taxon>
    </lineage>
</organism>
<dbReference type="InterPro" id="IPR010730">
    <property type="entry name" value="HET"/>
</dbReference>